<dbReference type="PIRSF" id="PIRSF018567">
    <property type="entry name" value="AcoX"/>
    <property type="match status" value="1"/>
</dbReference>
<keyword evidence="2" id="KW-1185">Reference proteome</keyword>
<dbReference type="InterPro" id="IPR039065">
    <property type="entry name" value="AcoX-like"/>
</dbReference>
<evidence type="ECO:0000313" key="2">
    <source>
        <dbReference type="Proteomes" id="UP000473699"/>
    </source>
</evidence>
<dbReference type="InterPro" id="IPR016064">
    <property type="entry name" value="NAD/diacylglycerol_kinase_sf"/>
</dbReference>
<protein>
    <submittedName>
        <fullName evidence="1">ATP-NAD kinase</fullName>
    </submittedName>
</protein>
<comment type="caution">
    <text evidence="1">The sequence shown here is derived from an EMBL/GenBank/DDBJ whole genome shotgun (WGS) entry which is preliminary data.</text>
</comment>
<sequence>MRMAAPATVGIIANPASGKDIRRLVAYGTVFDNQEKVNIVRRVLLALSGTGVERVLYMPDYYGIVAKAVAGMRRSDSLNLEIAPLEMELTATQLDSSNAAAALAEAGAGCIVTLGGDGTNRMVAKSCGDVPLLPISTGTNNVFPFFLEGTIAGLAAGAVAQGYAGADAVHRSKRLTVFRNGVLADIALIDAVVLDNPFVASRAMWDVEDMRMAVFTRGEAHNIGIASLLGTLAPVTVHDPWGAFIALDPSRRDRVAAIAPGLLLPVGTSAPCRMELGESVEIAPIPCIVALDGEREVEFQEGDRGKIRLDRDGPNVVAPDRALRNAVADGFFSRPEVLGIHLQ</sequence>
<proteinExistence type="predicted"/>
<dbReference type="InterPro" id="IPR017438">
    <property type="entry name" value="ATP-NAD_kinase_N"/>
</dbReference>
<keyword evidence="1" id="KW-0808">Transferase</keyword>
<reference evidence="1 2" key="1">
    <citation type="submission" date="2019-08" db="EMBL/GenBank/DDBJ databases">
        <title>In-depth cultivation of the pig gut microbiome towards novel bacterial diversity and tailored functional studies.</title>
        <authorList>
            <person name="Wylensek D."/>
            <person name="Hitch T.C.A."/>
            <person name="Clavel T."/>
        </authorList>
    </citation>
    <scope>NUCLEOTIDE SEQUENCE [LARGE SCALE GENOMIC DNA]</scope>
    <source>
        <strain evidence="1 2">SM-530-WT-4B</strain>
    </source>
</reference>
<dbReference type="PANTHER" id="PTHR40697:SF3">
    <property type="entry name" value="ACETOIN CATABOLISM PROTEIN X"/>
    <property type="match status" value="1"/>
</dbReference>
<dbReference type="AlphaFoldDB" id="A0A6L5YCF2"/>
<dbReference type="Pfam" id="PF01513">
    <property type="entry name" value="NAD_kinase"/>
    <property type="match status" value="1"/>
</dbReference>
<dbReference type="SUPFAM" id="SSF111331">
    <property type="entry name" value="NAD kinase/diacylglycerol kinase-like"/>
    <property type="match status" value="1"/>
</dbReference>
<keyword evidence="1" id="KW-0418">Kinase</keyword>
<dbReference type="GO" id="GO:0005524">
    <property type="term" value="F:ATP binding"/>
    <property type="evidence" value="ECO:0007669"/>
    <property type="project" value="UniProtKB-ARBA"/>
</dbReference>
<dbReference type="InterPro" id="IPR002504">
    <property type="entry name" value="NADK"/>
</dbReference>
<evidence type="ECO:0000313" key="1">
    <source>
        <dbReference type="EMBL" id="MST56016.1"/>
    </source>
</evidence>
<dbReference type="InterPro" id="IPR011391">
    <property type="entry name" value="AcoX_kinase"/>
</dbReference>
<dbReference type="GO" id="GO:0003951">
    <property type="term" value="F:NAD+ kinase activity"/>
    <property type="evidence" value="ECO:0007669"/>
    <property type="project" value="InterPro"/>
</dbReference>
<dbReference type="EMBL" id="VUNH01000008">
    <property type="protein sequence ID" value="MST56016.1"/>
    <property type="molecule type" value="Genomic_DNA"/>
</dbReference>
<dbReference type="GO" id="GO:0051287">
    <property type="term" value="F:NAD binding"/>
    <property type="evidence" value="ECO:0007669"/>
    <property type="project" value="UniProtKB-ARBA"/>
</dbReference>
<gene>
    <name evidence="1" type="ORF">FYJ74_08230</name>
</gene>
<accession>A0A6L5YCF2</accession>
<name>A0A6L5YCF2_9BACT</name>
<organism evidence="1 2">
    <name type="scientific">Pyramidobacter porci</name>
    <dbReference type="NCBI Taxonomy" id="2605789"/>
    <lineage>
        <taxon>Bacteria</taxon>
        <taxon>Thermotogati</taxon>
        <taxon>Synergistota</taxon>
        <taxon>Synergistia</taxon>
        <taxon>Synergistales</taxon>
        <taxon>Dethiosulfovibrionaceae</taxon>
        <taxon>Pyramidobacter</taxon>
    </lineage>
</organism>
<dbReference type="GO" id="GO:0006741">
    <property type="term" value="P:NADP+ biosynthetic process"/>
    <property type="evidence" value="ECO:0007669"/>
    <property type="project" value="InterPro"/>
</dbReference>
<dbReference type="Gene3D" id="3.40.50.10330">
    <property type="entry name" value="Probable inorganic polyphosphate/atp-NAD kinase, domain 1"/>
    <property type="match status" value="1"/>
</dbReference>
<dbReference type="PANTHER" id="PTHR40697">
    <property type="entry name" value="ACETOIN CATABOLISM PROTEIN X"/>
    <property type="match status" value="1"/>
</dbReference>
<dbReference type="Proteomes" id="UP000473699">
    <property type="component" value="Unassembled WGS sequence"/>
</dbReference>